<organism evidence="2 3">
    <name type="scientific">Microbacterium memoriense</name>
    <dbReference type="NCBI Taxonomy" id="2978350"/>
    <lineage>
        <taxon>Bacteria</taxon>
        <taxon>Bacillati</taxon>
        <taxon>Actinomycetota</taxon>
        <taxon>Actinomycetes</taxon>
        <taxon>Micrococcales</taxon>
        <taxon>Microbacteriaceae</taxon>
        <taxon>Microbacterium</taxon>
    </lineage>
</organism>
<comment type="caution">
    <text evidence="2">The sequence shown here is derived from an EMBL/GenBank/DDBJ whole genome shotgun (WGS) entry which is preliminary data.</text>
</comment>
<keyword evidence="1" id="KW-0472">Membrane</keyword>
<accession>A0ABT2PEQ9</accession>
<sequence>MEQKVRGRLLTGSALVALVGAIVTVVYFFQPWRSCDYEDTSAGCAMLPVDATVMAVSAVVTLVAVGVFVLALLVKERTAVR</sequence>
<evidence type="ECO:0000313" key="2">
    <source>
        <dbReference type="EMBL" id="MCT9002353.1"/>
    </source>
</evidence>
<gene>
    <name evidence="2" type="ORF">N4R40_08240</name>
</gene>
<feature type="transmembrane region" description="Helical" evidence="1">
    <location>
        <begin position="9"/>
        <end position="29"/>
    </location>
</feature>
<dbReference type="EMBL" id="JAODOR010000010">
    <property type="protein sequence ID" value="MCT9002353.1"/>
    <property type="molecule type" value="Genomic_DNA"/>
</dbReference>
<evidence type="ECO:0000313" key="3">
    <source>
        <dbReference type="Proteomes" id="UP001300496"/>
    </source>
</evidence>
<dbReference type="Proteomes" id="UP001300496">
    <property type="component" value="Unassembled WGS sequence"/>
</dbReference>
<feature type="transmembrane region" description="Helical" evidence="1">
    <location>
        <begin position="49"/>
        <end position="74"/>
    </location>
</feature>
<keyword evidence="1" id="KW-1133">Transmembrane helix</keyword>
<dbReference type="RefSeq" id="WP_261606895.1">
    <property type="nucleotide sequence ID" value="NZ_JAODOR010000010.1"/>
</dbReference>
<proteinExistence type="predicted"/>
<keyword evidence="1" id="KW-0812">Transmembrane</keyword>
<keyword evidence="3" id="KW-1185">Reference proteome</keyword>
<evidence type="ECO:0000256" key="1">
    <source>
        <dbReference type="SAM" id="Phobius"/>
    </source>
</evidence>
<name>A0ABT2PEQ9_9MICO</name>
<reference evidence="2 3" key="1">
    <citation type="journal article" date="2024" name="Int. J. Syst. Evol. Microbiol.">
        <title>Microbacterium memoriense sp. nov., a member of the Actinomycetota from marine beach sediment of the north coast of Portugal.</title>
        <authorList>
            <person name="Santos J.D.N.D."/>
            <person name="Klimek D."/>
            <person name="Calusinska M."/>
            <person name="Lobo-da-Cunha A."/>
            <person name="Catita J."/>
            <person name="Goncalves H."/>
            <person name="Gonzalez I."/>
            <person name="Lage O.M."/>
        </authorList>
    </citation>
    <scope>NUCLEOTIDE SEQUENCE [LARGE SCALE GENOMIC DNA]</scope>
    <source>
        <strain evidence="2 3">PMIC_1C1B</strain>
    </source>
</reference>
<protein>
    <submittedName>
        <fullName evidence="2">Uncharacterized protein</fullName>
    </submittedName>
</protein>